<evidence type="ECO:0000313" key="1">
    <source>
        <dbReference type="EMBL" id="KZN46774.1"/>
    </source>
</evidence>
<protein>
    <submittedName>
        <fullName evidence="1">Uncharacterized protein</fullName>
    </submittedName>
</protein>
<dbReference type="InterPro" id="IPR021730">
    <property type="entry name" value="YdbH"/>
</dbReference>
<gene>
    <name evidence="1" type="ORF">N475_07135</name>
</gene>
<keyword evidence="2" id="KW-1185">Reference proteome</keyword>
<dbReference type="RefSeq" id="WP_063364567.1">
    <property type="nucleotide sequence ID" value="NZ_AQHB01000014.1"/>
</dbReference>
<dbReference type="PATRIC" id="fig|1365250.3.peg.325"/>
<dbReference type="EMBL" id="AUYB01000024">
    <property type="protein sequence ID" value="KZN46774.1"/>
    <property type="molecule type" value="Genomic_DNA"/>
</dbReference>
<comment type="caution">
    <text evidence="1">The sequence shown here is derived from an EMBL/GenBank/DDBJ whole genome shotgun (WGS) entry which is preliminary data.</text>
</comment>
<sequence length="850" mass="93601">MRRNVLVTVMALLLTLIILYFCRVPLSLVVAKYALPQGQITCLDWAFAGLTEVEISEVCFENDDFKAKGENITATPEQIDISALAVEHKKIQKNIDNSESQKLKLPINERRPLVNINQLRVSSHLLKKPLNTSVTEMRLNQFALSGDVIAKLELFADNLTVDFDLTSNVLAPYLPEPIKALSGKLHLSTDGMSINYDAYLNFRANYQQEARCEIELLGRGNVTGDWDLNQAKGDVNVASLPLDINLSHCKSFIGLQQDLAEVKLGETWSVLSTQNFHINKSEITLPSLRIADSSSQTDIQLDTLQVNLGNQTAQGRLELNHHGLGGGLIGLQAAFRYEAPELEFSGDWIASNQQLNLPNNIEFSDVVNQGAFKLSGEQSQLLLLELSSQLTVGKAIIHNVQLENAELNMKAESTIDSTRNSANELWPIIVDKFDMQLAAERYQLQTLSGKHILLRGEAKLDALGALTAKTELDLGSFKHHEVRGKDINQTMSLSGQVTKKGVTAQVDGEMHLGLIANPALSFRDIVLTTSGTMQDAVKLQHIAHIDDFEMKIAHTLDGEINQVAVDVPEQSFLALQPIVRQLSPQIQLSEGIISAKAIGDLATQHYQFTLDLADAGVLYDSHYLHGINFPIQGEYEEGRLALAETTLNVTEIRSGAVLTGLSAQLVTKQDSLSLQGIHANIFDGEISAEELNLSSDDQSILIEAHNWDLALISEAGKSAGVELRGRISGQLPVRIERGEIEITNGKLRNIDVGFLSIENNESVEALKSHQDSIDTAFSLLENLDIEKLSSDVALSPDGWLDLAVEIAGVNEQAKQPINFNYTHSENIFQLFRALRLSDEITNEVEKALNK</sequence>
<dbReference type="AlphaFoldDB" id="A0A167BPT0"/>
<evidence type="ECO:0000313" key="2">
    <source>
        <dbReference type="Proteomes" id="UP000076643"/>
    </source>
</evidence>
<organism evidence="1 2">
    <name type="scientific">Pseudoalteromonas luteoviolacea DSM 6061</name>
    <dbReference type="NCBI Taxonomy" id="1365250"/>
    <lineage>
        <taxon>Bacteria</taxon>
        <taxon>Pseudomonadati</taxon>
        <taxon>Pseudomonadota</taxon>
        <taxon>Gammaproteobacteria</taxon>
        <taxon>Alteromonadales</taxon>
        <taxon>Pseudoalteromonadaceae</taxon>
        <taxon>Pseudoalteromonas</taxon>
    </lineage>
</organism>
<reference evidence="1 2" key="1">
    <citation type="submission" date="2013-07" db="EMBL/GenBank/DDBJ databases">
        <title>Comparative Genomic and Metabolomic Analysis of Twelve Strains of Pseudoalteromonas luteoviolacea.</title>
        <authorList>
            <person name="Vynne N.G."/>
            <person name="Mansson M."/>
            <person name="Gram L."/>
        </authorList>
    </citation>
    <scope>NUCLEOTIDE SEQUENCE [LARGE SCALE GENOMIC DNA]</scope>
    <source>
        <strain evidence="1 2">DSM 6061</strain>
    </source>
</reference>
<dbReference type="Proteomes" id="UP000076643">
    <property type="component" value="Unassembled WGS sequence"/>
</dbReference>
<proteinExistence type="predicted"/>
<accession>A0A167BPT0</accession>
<dbReference type="Pfam" id="PF11739">
    <property type="entry name" value="YdbH-like"/>
    <property type="match status" value="1"/>
</dbReference>
<name>A0A167BPT0_9GAMM</name>